<dbReference type="SFLD" id="SFLDG01135">
    <property type="entry name" value="C1.5.6:_HAD__Beta-PGM__Phospha"/>
    <property type="match status" value="1"/>
</dbReference>
<dbReference type="Pfam" id="PF13419">
    <property type="entry name" value="HAD_2"/>
    <property type="match status" value="1"/>
</dbReference>
<dbReference type="SUPFAM" id="SSF56784">
    <property type="entry name" value="HAD-like"/>
    <property type="match status" value="1"/>
</dbReference>
<dbReference type="SFLD" id="SFLDS00003">
    <property type="entry name" value="Haloacid_Dehalogenase"/>
    <property type="match status" value="1"/>
</dbReference>
<sequence length="230" mass="25177">MTKPVIVFDWDGTLMDSAAKIVKAMQRAAATCQQPVPSDLAVRQIIGISLKPAIARLFSLAEDDPIVTKLAEAYSAVYLELDQRPCQLFDRAQWLLSTLKRQRYPLAVATGKARRGLNRALHQSGIGHYFNETICADESRSKPHPQMLFTLADRFDCQPNQLLMVGDTTHDINMAHAAGCPSVAVTFGAHHADQLADVRPNHMIDTLPELLTRVLTPATHAINGSAGQGD</sequence>
<evidence type="ECO:0000313" key="2">
    <source>
        <dbReference type="Proteomes" id="UP001520878"/>
    </source>
</evidence>
<dbReference type="InterPro" id="IPR023214">
    <property type="entry name" value="HAD_sf"/>
</dbReference>
<dbReference type="Proteomes" id="UP001520878">
    <property type="component" value="Unassembled WGS sequence"/>
</dbReference>
<name>A0ABS8G517_9ALTE</name>
<protein>
    <submittedName>
        <fullName evidence="1">HAD-IA family hydrolase</fullName>
    </submittedName>
</protein>
<accession>A0ABS8G517</accession>
<comment type="caution">
    <text evidence="1">The sequence shown here is derived from an EMBL/GenBank/DDBJ whole genome shotgun (WGS) entry which is preliminary data.</text>
</comment>
<dbReference type="Gene3D" id="3.40.50.1000">
    <property type="entry name" value="HAD superfamily/HAD-like"/>
    <property type="match status" value="1"/>
</dbReference>
<dbReference type="InterPro" id="IPR041492">
    <property type="entry name" value="HAD_2"/>
</dbReference>
<dbReference type="InterPro" id="IPR023198">
    <property type="entry name" value="PGP-like_dom2"/>
</dbReference>
<dbReference type="InterPro" id="IPR036412">
    <property type="entry name" value="HAD-like_sf"/>
</dbReference>
<evidence type="ECO:0000313" key="1">
    <source>
        <dbReference type="EMBL" id="MCC2615625.1"/>
    </source>
</evidence>
<gene>
    <name evidence="1" type="ORF">LJ739_05160</name>
</gene>
<dbReference type="SFLD" id="SFLDG01129">
    <property type="entry name" value="C1.5:_HAD__Beta-PGM__Phosphata"/>
    <property type="match status" value="1"/>
</dbReference>
<dbReference type="NCBIfam" id="TIGR01509">
    <property type="entry name" value="HAD-SF-IA-v3"/>
    <property type="match status" value="1"/>
</dbReference>
<proteinExistence type="predicted"/>
<reference evidence="1 2" key="1">
    <citation type="submission" date="2021-10" db="EMBL/GenBank/DDBJ databases">
        <title>Draft genome of Aestuariibacter halophilus JC2043.</title>
        <authorList>
            <person name="Emsley S.A."/>
            <person name="Pfannmuller K.M."/>
            <person name="Ushijima B."/>
            <person name="Saw J.H."/>
            <person name="Videau P."/>
        </authorList>
    </citation>
    <scope>NUCLEOTIDE SEQUENCE [LARGE SCALE GENOMIC DNA]</scope>
    <source>
        <strain evidence="1 2">JC2043</strain>
    </source>
</reference>
<dbReference type="GO" id="GO:0016787">
    <property type="term" value="F:hydrolase activity"/>
    <property type="evidence" value="ECO:0007669"/>
    <property type="project" value="UniProtKB-KW"/>
</dbReference>
<keyword evidence="2" id="KW-1185">Reference proteome</keyword>
<dbReference type="NCBIfam" id="TIGR01549">
    <property type="entry name" value="HAD-SF-IA-v1"/>
    <property type="match status" value="1"/>
</dbReference>
<dbReference type="InterPro" id="IPR006439">
    <property type="entry name" value="HAD-SF_hydro_IA"/>
</dbReference>
<dbReference type="RefSeq" id="WP_229157681.1">
    <property type="nucleotide sequence ID" value="NZ_JAJEWP010000001.1"/>
</dbReference>
<dbReference type="PANTHER" id="PTHR43434">
    <property type="entry name" value="PHOSPHOGLYCOLATE PHOSPHATASE"/>
    <property type="match status" value="1"/>
</dbReference>
<dbReference type="EMBL" id="JAJEWP010000001">
    <property type="protein sequence ID" value="MCC2615625.1"/>
    <property type="molecule type" value="Genomic_DNA"/>
</dbReference>
<dbReference type="Gene3D" id="1.10.150.240">
    <property type="entry name" value="Putative phosphatase, domain 2"/>
    <property type="match status" value="1"/>
</dbReference>
<dbReference type="PANTHER" id="PTHR43434:SF24">
    <property type="entry name" value="HYDROLASE-RELATED"/>
    <property type="match status" value="1"/>
</dbReference>
<dbReference type="InterPro" id="IPR050155">
    <property type="entry name" value="HAD-like_hydrolase_sf"/>
</dbReference>
<keyword evidence="1" id="KW-0378">Hydrolase</keyword>
<organism evidence="1 2">
    <name type="scientific">Fluctibacter halophilus</name>
    <dbReference type="NCBI Taxonomy" id="226011"/>
    <lineage>
        <taxon>Bacteria</taxon>
        <taxon>Pseudomonadati</taxon>
        <taxon>Pseudomonadota</taxon>
        <taxon>Gammaproteobacteria</taxon>
        <taxon>Alteromonadales</taxon>
        <taxon>Alteromonadaceae</taxon>
        <taxon>Fluctibacter</taxon>
    </lineage>
</organism>